<proteinExistence type="predicted"/>
<protein>
    <submittedName>
        <fullName evidence="1">Uncharacterized protein</fullName>
    </submittedName>
</protein>
<sequence>MRGWFMDSLLQDLRALSQFDPRALYRVSTASGEHFYAGHRGVDPRGLPDTPRVHLSVMPQEQSALWTRGDGPNLVLHLMGWAALQNHRVRLEAVNEFDERGDHLVYEASLHAVDSVASARAGDPLRALLRVLVRAHVG</sequence>
<accession>A0A2I9DYH4</accession>
<evidence type="ECO:0000313" key="1">
    <source>
        <dbReference type="EMBL" id="GBF05935.1"/>
    </source>
</evidence>
<name>A0A2I9DYH4_9DEIO</name>
<dbReference type="EMBL" id="BFAG01000006">
    <property type="protein sequence ID" value="GBF05935.1"/>
    <property type="molecule type" value="Genomic_DNA"/>
</dbReference>
<keyword evidence="2" id="KW-1185">Reference proteome</keyword>
<organism evidence="1 2">
    <name type="scientific">Deinococcus aerius</name>
    <dbReference type="NCBI Taxonomy" id="200253"/>
    <lineage>
        <taxon>Bacteria</taxon>
        <taxon>Thermotogati</taxon>
        <taxon>Deinococcota</taxon>
        <taxon>Deinococci</taxon>
        <taxon>Deinococcales</taxon>
        <taxon>Deinococcaceae</taxon>
        <taxon>Deinococcus</taxon>
    </lineage>
</organism>
<evidence type="ECO:0000313" key="2">
    <source>
        <dbReference type="Proteomes" id="UP000236569"/>
    </source>
</evidence>
<dbReference type="AlphaFoldDB" id="A0A2I9DYH4"/>
<gene>
    <name evidence="1" type="ORF">DAERI_060195</name>
</gene>
<dbReference type="Proteomes" id="UP000236569">
    <property type="component" value="Unassembled WGS sequence"/>
</dbReference>
<comment type="caution">
    <text evidence="1">The sequence shown here is derived from an EMBL/GenBank/DDBJ whole genome shotgun (WGS) entry which is preliminary data.</text>
</comment>
<reference evidence="2" key="1">
    <citation type="submission" date="2018-01" db="EMBL/GenBank/DDBJ databases">
        <title>Draft Genome Sequence of the Radioresistant Bacterium Deinococcus aerius TR0125, Isolated from the Higher Atmosphere above Japan.</title>
        <authorList>
            <person name="Satoh K."/>
            <person name="Arai H."/>
            <person name="Sanzen T."/>
            <person name="Kawaguchi Y."/>
            <person name="Hayashi H."/>
            <person name="Yokobori S."/>
            <person name="Yamagishi A."/>
            <person name="Oono Y."/>
            <person name="Narumi I."/>
        </authorList>
    </citation>
    <scope>NUCLEOTIDE SEQUENCE [LARGE SCALE GENOMIC DNA]</scope>
    <source>
        <strain evidence="2">TR0125</strain>
    </source>
</reference>